<keyword evidence="4" id="KW-1185">Reference proteome</keyword>
<reference evidence="2 4" key="3">
    <citation type="journal article" date="2015" name="BMC Genomics">
        <title>Sex and parasites: genomic and transcriptomic analysis of Microbotryum lychnidis-dioicae, the biotrophic and plant-castrating anther smut fungus.</title>
        <authorList>
            <person name="Perlin M.H."/>
            <person name="Amselem J."/>
            <person name="Fontanillas E."/>
            <person name="Toh S.S."/>
            <person name="Chen Z."/>
            <person name="Goldberg J."/>
            <person name="Duplessis S."/>
            <person name="Henrissat B."/>
            <person name="Young S."/>
            <person name="Zeng Q."/>
            <person name="Aguileta G."/>
            <person name="Petit E."/>
            <person name="Badouin H."/>
            <person name="Andrews J."/>
            <person name="Razeeq D."/>
            <person name="Gabaldon T."/>
            <person name="Quesneville H."/>
            <person name="Giraud T."/>
            <person name="Hood M.E."/>
            <person name="Schultz D.J."/>
            <person name="Cuomo C.A."/>
        </authorList>
    </citation>
    <scope>NUCLEOTIDE SEQUENCE [LARGE SCALE GENOMIC DNA]</scope>
    <source>
        <strain evidence="2">P1A1 Lamole</strain>
        <strain evidence="4">p1A1 Lamole</strain>
    </source>
</reference>
<dbReference type="Proteomes" id="UP000017200">
    <property type="component" value="Unassembled WGS sequence"/>
</dbReference>
<dbReference type="InParanoid" id="U5HIN8"/>
<dbReference type="EMBL" id="AEIJ01000926">
    <property type="status" value="NOT_ANNOTATED_CDS"/>
    <property type="molecule type" value="Genomic_DNA"/>
</dbReference>
<dbReference type="EMBL" id="GL541806">
    <property type="protein sequence ID" value="KDE02553.1"/>
    <property type="molecule type" value="Genomic_DNA"/>
</dbReference>
<reference evidence="4" key="1">
    <citation type="submission" date="2010-11" db="EMBL/GenBank/DDBJ databases">
        <title>The genome sequence of Microbotryum violaceum strain p1A1 Lamole.</title>
        <authorList>
            <person name="Cuomo C."/>
            <person name="Perlin M."/>
            <person name="Young S.K."/>
            <person name="Zeng Q."/>
            <person name="Gargeya S."/>
            <person name="Alvarado L."/>
            <person name="Berlin A."/>
            <person name="Chapman S.B."/>
            <person name="Chen Z."/>
            <person name="Freedman E."/>
            <person name="Gellesch M."/>
            <person name="Goldberg J."/>
            <person name="Griggs A."/>
            <person name="Gujja S."/>
            <person name="Heilman E."/>
            <person name="Heiman D."/>
            <person name="Howarth C."/>
            <person name="Mehta T."/>
            <person name="Neiman D."/>
            <person name="Pearson M."/>
            <person name="Roberts A."/>
            <person name="Saif S."/>
            <person name="Shea T."/>
            <person name="Shenoy N."/>
            <person name="Sisk P."/>
            <person name="Stolte C."/>
            <person name="Sykes S."/>
            <person name="White J."/>
            <person name="Yandava C."/>
            <person name="Haas B."/>
            <person name="Nusbaum C."/>
            <person name="Birren B."/>
        </authorList>
    </citation>
    <scope>NUCLEOTIDE SEQUENCE [LARGE SCALE GENOMIC DNA]</scope>
    <source>
        <strain evidence="4">p1A1 Lamole</strain>
    </source>
</reference>
<accession>U5HIN8</accession>
<organism evidence="2">
    <name type="scientific">Microbotryum lychnidis-dioicae (strain p1A1 Lamole / MvSl-1064)</name>
    <name type="common">Anther smut fungus</name>
    <dbReference type="NCBI Taxonomy" id="683840"/>
    <lineage>
        <taxon>Eukaryota</taxon>
        <taxon>Fungi</taxon>
        <taxon>Dikarya</taxon>
        <taxon>Basidiomycota</taxon>
        <taxon>Pucciniomycotina</taxon>
        <taxon>Microbotryomycetes</taxon>
        <taxon>Microbotryales</taxon>
        <taxon>Microbotryaceae</taxon>
        <taxon>Microbotryum</taxon>
    </lineage>
</organism>
<feature type="region of interest" description="Disordered" evidence="1">
    <location>
        <begin position="101"/>
        <end position="132"/>
    </location>
</feature>
<dbReference type="HOGENOM" id="CLU_1612055_0_0_1"/>
<protein>
    <submittedName>
        <fullName evidence="2 3">Uncharacterized protein</fullName>
    </submittedName>
</protein>
<name>U5HIN8_USTV1</name>
<evidence type="ECO:0000313" key="4">
    <source>
        <dbReference type="Proteomes" id="UP000017200"/>
    </source>
</evidence>
<dbReference type="AlphaFoldDB" id="U5HIN8"/>
<sequence length="165" mass="18807">MLPETCRNDMERSLARVEKAYKPLDGAKRRAYDQYWDMLASDHSTFRRWFPAIGLKNFVHSREPPKPLSDADVKAERKNVLDAWIVECANKWLTLSAEEKDRYRGKRRKTDAKGKGPAPMLAAGAEEGSDHVSEVEFDLSELTELGSESDANYNVIANRERKFSG</sequence>
<reference evidence="3" key="4">
    <citation type="submission" date="2015-06" db="UniProtKB">
        <authorList>
            <consortium name="EnsemblFungi"/>
        </authorList>
    </citation>
    <scope>IDENTIFICATION</scope>
</reference>
<dbReference type="EnsemblFungi" id="MVLG_06888T0">
    <property type="protein sequence ID" value="MVLG_06888T0"/>
    <property type="gene ID" value="MVLG_06888"/>
</dbReference>
<reference evidence="2" key="2">
    <citation type="submission" date="2010-11" db="EMBL/GenBank/DDBJ databases">
        <authorList>
            <consortium name="The Broad Institute Genome Sequencing Platform"/>
            <person name="Earl A."/>
            <person name="Ward D."/>
            <person name="Feldgarden M."/>
            <person name="Gevers D."/>
            <person name="Butler R."/>
            <person name="Young S.K."/>
            <person name="Zeng Q."/>
            <person name="Gargeya S."/>
            <person name="Fitzgerald M."/>
            <person name="Haas B."/>
            <person name="Abouelleil A."/>
            <person name="Alvarado L."/>
            <person name="Arachchi H.M."/>
            <person name="Berlin A."/>
            <person name="Brown A."/>
            <person name="Chapman S.B."/>
            <person name="Chen Z."/>
            <person name="Dunbar C."/>
            <person name="Freedman E."/>
            <person name="Gearin G."/>
            <person name="Gellesch M."/>
            <person name="Goldberg J."/>
            <person name="Griggs A."/>
            <person name="Gujja S."/>
            <person name="Heilman E."/>
            <person name="Heiman D."/>
            <person name="Howarth C."/>
            <person name="Larson L."/>
            <person name="Lui A."/>
            <person name="MacDonald P.J.P."/>
            <person name="Mehta T."/>
            <person name="Montmayeur A."/>
            <person name="Murphy C."/>
            <person name="Neiman D."/>
            <person name="Pearson M."/>
            <person name="Priest M."/>
            <person name="Roberts A."/>
            <person name="Saif S."/>
            <person name="Shea T."/>
            <person name="Shenoy N."/>
            <person name="Sisk P."/>
            <person name="Stolte C."/>
            <person name="Sykes S."/>
            <person name="White J."/>
            <person name="Yandava C."/>
            <person name="Wortman J."/>
            <person name="Nusbaum C."/>
            <person name="Birren B."/>
        </authorList>
    </citation>
    <scope>NUCLEOTIDE SEQUENCE</scope>
    <source>
        <strain evidence="2">P1A1 Lamole</strain>
    </source>
</reference>
<gene>
    <name evidence="2" type="ORF">MVLG_06888</name>
</gene>
<proteinExistence type="predicted"/>
<evidence type="ECO:0000256" key="1">
    <source>
        <dbReference type="SAM" id="MobiDB-lite"/>
    </source>
</evidence>
<evidence type="ECO:0000313" key="2">
    <source>
        <dbReference type="EMBL" id="KDE02553.1"/>
    </source>
</evidence>
<evidence type="ECO:0000313" key="3">
    <source>
        <dbReference type="EnsemblFungi" id="MVLG_06888T0"/>
    </source>
</evidence>